<feature type="region of interest" description="Disordered" evidence="1">
    <location>
        <begin position="27"/>
        <end position="49"/>
    </location>
</feature>
<sequence length="49" mass="5498">MTDFRDFSLNCPDFGRLDATASAALLRQRHRSKKKAAPRDGYEVLGEDA</sequence>
<dbReference type="EMBL" id="CP047218">
    <property type="protein sequence ID" value="QHD69476.1"/>
    <property type="molecule type" value="Genomic_DNA"/>
</dbReference>
<feature type="compositionally biased region" description="Basic residues" evidence="1">
    <location>
        <begin position="27"/>
        <end position="36"/>
    </location>
</feature>
<gene>
    <name evidence="2" type="ORF">GS397_22105</name>
</gene>
<evidence type="ECO:0000256" key="1">
    <source>
        <dbReference type="SAM" id="MobiDB-lite"/>
    </source>
</evidence>
<dbReference type="AlphaFoldDB" id="A0A6P1GLL0"/>
<evidence type="ECO:0000313" key="3">
    <source>
        <dbReference type="Proteomes" id="UP000464086"/>
    </source>
</evidence>
<evidence type="ECO:0000313" key="2">
    <source>
        <dbReference type="EMBL" id="QHD69476.1"/>
    </source>
</evidence>
<name>A0A6P1GLL0_SPHYA</name>
<protein>
    <submittedName>
        <fullName evidence="2">Uncharacterized protein</fullName>
    </submittedName>
</protein>
<dbReference type="RefSeq" id="WP_159367675.1">
    <property type="nucleotide sequence ID" value="NZ_CP047218.1"/>
</dbReference>
<accession>A0A6P1GLL0</accession>
<reference evidence="2 3" key="1">
    <citation type="submission" date="2019-12" db="EMBL/GenBank/DDBJ databases">
        <title>Functional and genomic insights into the Sphingobium yanoikuyae YC-JY1, a bacterium efficiently degrading bisphenol A.</title>
        <authorList>
            <person name="Jia Y."/>
            <person name="Li X."/>
            <person name="Wang J."/>
            <person name="Eltoukhy A."/>
            <person name="Lamraoui I."/>
            <person name="Yan Y."/>
        </authorList>
    </citation>
    <scope>NUCLEOTIDE SEQUENCE [LARGE SCALE GENOMIC DNA]</scope>
    <source>
        <strain evidence="2 3">YC-JY1</strain>
    </source>
</reference>
<organism evidence="2 3">
    <name type="scientific">Sphingobium yanoikuyae</name>
    <name type="common">Sphingomonas yanoikuyae</name>
    <dbReference type="NCBI Taxonomy" id="13690"/>
    <lineage>
        <taxon>Bacteria</taxon>
        <taxon>Pseudomonadati</taxon>
        <taxon>Pseudomonadota</taxon>
        <taxon>Alphaproteobacteria</taxon>
        <taxon>Sphingomonadales</taxon>
        <taxon>Sphingomonadaceae</taxon>
        <taxon>Sphingobium</taxon>
    </lineage>
</organism>
<proteinExistence type="predicted"/>
<dbReference type="Proteomes" id="UP000464086">
    <property type="component" value="Chromosome"/>
</dbReference>